<dbReference type="GO" id="GO:0008934">
    <property type="term" value="F:inositol monophosphate 1-phosphatase activity"/>
    <property type="evidence" value="ECO:0007669"/>
    <property type="project" value="TreeGrafter"/>
</dbReference>
<dbReference type="Proteomes" id="UP001141619">
    <property type="component" value="Unassembled WGS sequence"/>
</dbReference>
<accession>A0A9X3TXJ2</accession>
<dbReference type="SUPFAM" id="SSF56655">
    <property type="entry name" value="Carbohydrate phosphatase"/>
    <property type="match status" value="1"/>
</dbReference>
<feature type="binding site" evidence="5">
    <location>
        <position position="92"/>
    </location>
    <ligand>
        <name>Mg(2+)</name>
        <dbReference type="ChEBI" id="CHEBI:18420"/>
        <label>1</label>
        <note>catalytic</note>
    </ligand>
</feature>
<protein>
    <submittedName>
        <fullName evidence="6">Inositol monophosphatase</fullName>
    </submittedName>
</protein>
<proteinExistence type="inferred from homology"/>
<reference evidence="6" key="1">
    <citation type="submission" date="2022-08" db="EMBL/GenBank/DDBJ databases">
        <authorList>
            <person name="Vandamme P."/>
            <person name="Hettiarachchi A."/>
            <person name="Peeters C."/>
            <person name="Cnockaert M."/>
            <person name="Carlier A."/>
        </authorList>
    </citation>
    <scope>NUCLEOTIDE SEQUENCE</scope>
    <source>
        <strain evidence="6">LMG 31809</strain>
    </source>
</reference>
<dbReference type="GO" id="GO:0046872">
    <property type="term" value="F:metal ion binding"/>
    <property type="evidence" value="ECO:0007669"/>
    <property type="project" value="UniProtKB-KW"/>
</dbReference>
<comment type="caution">
    <text evidence="6">The sequence shown here is derived from an EMBL/GenBank/DDBJ whole genome shotgun (WGS) entry which is preliminary data.</text>
</comment>
<keyword evidence="3" id="KW-0378">Hydrolase</keyword>
<evidence type="ECO:0000256" key="2">
    <source>
        <dbReference type="ARBA" id="ARBA00022723"/>
    </source>
</evidence>
<dbReference type="PRINTS" id="PR00377">
    <property type="entry name" value="IMPHPHTASES"/>
</dbReference>
<feature type="binding site" evidence="5">
    <location>
        <position position="67"/>
    </location>
    <ligand>
        <name>Mg(2+)</name>
        <dbReference type="ChEBI" id="CHEBI:18420"/>
        <label>1</label>
        <note>catalytic</note>
    </ligand>
</feature>
<dbReference type="Gene3D" id="3.30.540.10">
    <property type="entry name" value="Fructose-1,6-Bisphosphatase, subunit A, domain 1"/>
    <property type="match status" value="1"/>
</dbReference>
<comment type="similarity">
    <text evidence="1">Belongs to the inositol monophosphatase superfamily.</text>
</comment>
<dbReference type="GO" id="GO:0006020">
    <property type="term" value="P:inositol metabolic process"/>
    <property type="evidence" value="ECO:0007669"/>
    <property type="project" value="TreeGrafter"/>
</dbReference>
<dbReference type="InterPro" id="IPR000760">
    <property type="entry name" value="Inositol_monophosphatase-like"/>
</dbReference>
<reference evidence="6" key="2">
    <citation type="journal article" date="2023" name="Syst. Appl. Microbiol.">
        <title>Govania unica gen. nov., sp. nov., a rare biosphere bacterium that represents a novel family in the class Alphaproteobacteria.</title>
        <authorList>
            <person name="Vandamme P."/>
            <person name="Peeters C."/>
            <person name="Hettiarachchi A."/>
            <person name="Cnockaert M."/>
            <person name="Carlier A."/>
        </authorList>
    </citation>
    <scope>NUCLEOTIDE SEQUENCE</scope>
    <source>
        <strain evidence="6">LMG 31809</strain>
    </source>
</reference>
<dbReference type="RefSeq" id="WP_274943514.1">
    <property type="nucleotide sequence ID" value="NZ_JANWOI010000002.1"/>
</dbReference>
<keyword evidence="2 5" id="KW-0479">Metal-binding</keyword>
<feature type="binding site" evidence="5">
    <location>
        <position position="90"/>
    </location>
    <ligand>
        <name>Mg(2+)</name>
        <dbReference type="ChEBI" id="CHEBI:18420"/>
        <label>2</label>
    </ligand>
</feature>
<feature type="binding site" evidence="5">
    <location>
        <position position="215"/>
    </location>
    <ligand>
        <name>Mg(2+)</name>
        <dbReference type="ChEBI" id="CHEBI:18420"/>
        <label>1</label>
        <note>catalytic</note>
    </ligand>
</feature>
<dbReference type="PANTHER" id="PTHR20854">
    <property type="entry name" value="INOSITOL MONOPHOSPHATASE"/>
    <property type="match status" value="1"/>
</dbReference>
<feature type="binding site" evidence="5">
    <location>
        <position position="93"/>
    </location>
    <ligand>
        <name>Mg(2+)</name>
        <dbReference type="ChEBI" id="CHEBI:18420"/>
        <label>2</label>
    </ligand>
</feature>
<dbReference type="InterPro" id="IPR020583">
    <property type="entry name" value="Inositol_monoP_metal-BS"/>
</dbReference>
<name>A0A9X3TXJ2_9PROT</name>
<evidence type="ECO:0000313" key="7">
    <source>
        <dbReference type="Proteomes" id="UP001141619"/>
    </source>
</evidence>
<dbReference type="PROSITE" id="PS00629">
    <property type="entry name" value="IMP_1"/>
    <property type="match status" value="1"/>
</dbReference>
<dbReference type="AlphaFoldDB" id="A0A9X3TXJ2"/>
<evidence type="ECO:0000256" key="3">
    <source>
        <dbReference type="ARBA" id="ARBA00022801"/>
    </source>
</evidence>
<sequence>MIDLDAVSRLMRDVAGDVVLPRWKQLAPGDVEEKEPGDLVTIADREAELRITDGLRAIMPAVPVIGEEAVAANPRLMEDLRALPELWFVDPIDGTQNFVRGEDRFAVMVTYLRGGETTASWIYLPVQDLLAVAERGSGTEINGQRVVMPAPPTDIAEIIPAAHIKRMTEPLKGQIQTRLSRFAGNRPAYCAGYDYIALLDGRRHFLLYNRTLPWDHAPGCLLASEAGGRAARLDGSAYDPLALEETGLLVAPNDNAWARVREALIS</sequence>
<keyword evidence="7" id="KW-1185">Reference proteome</keyword>
<dbReference type="PANTHER" id="PTHR20854:SF4">
    <property type="entry name" value="INOSITOL-1-MONOPHOSPHATASE-RELATED"/>
    <property type="match status" value="1"/>
</dbReference>
<gene>
    <name evidence="6" type="ORF">NYP16_07625</name>
</gene>
<organism evidence="6 7">
    <name type="scientific">Govanella unica</name>
    <dbReference type="NCBI Taxonomy" id="2975056"/>
    <lineage>
        <taxon>Bacteria</taxon>
        <taxon>Pseudomonadati</taxon>
        <taxon>Pseudomonadota</taxon>
        <taxon>Alphaproteobacteria</taxon>
        <taxon>Emcibacterales</taxon>
        <taxon>Govanellaceae</taxon>
        <taxon>Govanella</taxon>
    </lineage>
</organism>
<keyword evidence="4 5" id="KW-0460">Magnesium</keyword>
<evidence type="ECO:0000256" key="4">
    <source>
        <dbReference type="ARBA" id="ARBA00022842"/>
    </source>
</evidence>
<dbReference type="Gene3D" id="3.40.190.80">
    <property type="match status" value="1"/>
</dbReference>
<dbReference type="GO" id="GO:0007165">
    <property type="term" value="P:signal transduction"/>
    <property type="evidence" value="ECO:0007669"/>
    <property type="project" value="TreeGrafter"/>
</dbReference>
<comment type="cofactor">
    <cofactor evidence="5">
        <name>Mg(2+)</name>
        <dbReference type="ChEBI" id="CHEBI:18420"/>
    </cofactor>
</comment>
<evidence type="ECO:0000313" key="6">
    <source>
        <dbReference type="EMBL" id="MDA5193820.1"/>
    </source>
</evidence>
<dbReference type="Pfam" id="PF00459">
    <property type="entry name" value="Inositol_P"/>
    <property type="match status" value="1"/>
</dbReference>
<dbReference type="EMBL" id="JANWOI010000002">
    <property type="protein sequence ID" value="MDA5193820.1"/>
    <property type="molecule type" value="Genomic_DNA"/>
</dbReference>
<evidence type="ECO:0000256" key="1">
    <source>
        <dbReference type="ARBA" id="ARBA00009759"/>
    </source>
</evidence>
<evidence type="ECO:0000256" key="5">
    <source>
        <dbReference type="PIRSR" id="PIRSR600760-2"/>
    </source>
</evidence>